<keyword evidence="4" id="KW-1185">Reference proteome</keyword>
<evidence type="ECO:0000259" key="2">
    <source>
        <dbReference type="Pfam" id="PF08241"/>
    </source>
</evidence>
<proteinExistence type="predicted"/>
<dbReference type="Gene3D" id="3.40.50.150">
    <property type="entry name" value="Vaccinia Virus protein VP39"/>
    <property type="match status" value="1"/>
</dbReference>
<accession>A0ABW5BMU6</accession>
<sequence>MSTKTQSGQYGGRKNLTAYVASLLAPSPLGTTNTETPTYTAQDFSTFDHLHSRGRAATQELCEFLSAHPGSNLLDVGCGIGGPARFIAERFVCNVHGIDITEEYCHTAELLNRLCGLDKRIKITPGNALSLPYPDKNFDIVWSQHTSMNIPDKHTFYSEIHRVLKPGGMFLFHDIFSNENIPNEEDRALLLPVPWATKPEHNHLVQGEIVRDILGGLGFHREIWNDLTAETHLWFHNYNANWTPKDPEQKSLPKELGPKLFIGDDFKLRAQNLKQNLADKKLTVIQAVFQRAQ</sequence>
<dbReference type="EMBL" id="JBHUII010000004">
    <property type="protein sequence ID" value="MFD2206075.1"/>
    <property type="molecule type" value="Genomic_DNA"/>
</dbReference>
<dbReference type="InterPro" id="IPR050447">
    <property type="entry name" value="Erg6_SMT_methyltransf"/>
</dbReference>
<reference evidence="4" key="1">
    <citation type="journal article" date="2019" name="Int. J. Syst. Evol. Microbiol.">
        <title>The Global Catalogue of Microorganisms (GCM) 10K type strain sequencing project: providing services to taxonomists for standard genome sequencing and annotation.</title>
        <authorList>
            <consortium name="The Broad Institute Genomics Platform"/>
            <consortium name="The Broad Institute Genome Sequencing Center for Infectious Disease"/>
            <person name="Wu L."/>
            <person name="Ma J."/>
        </authorList>
    </citation>
    <scope>NUCLEOTIDE SEQUENCE [LARGE SCALE GENOMIC DNA]</scope>
    <source>
        <strain evidence="4">CGMCC 4.7192</strain>
    </source>
</reference>
<protein>
    <submittedName>
        <fullName evidence="3">Class I SAM-dependent methyltransferase</fullName>
        <ecNumber evidence="3">2.1.1.-</ecNumber>
    </submittedName>
</protein>
<keyword evidence="3" id="KW-0489">Methyltransferase</keyword>
<dbReference type="GO" id="GO:0032259">
    <property type="term" value="P:methylation"/>
    <property type="evidence" value="ECO:0007669"/>
    <property type="project" value="UniProtKB-KW"/>
</dbReference>
<dbReference type="Pfam" id="PF08241">
    <property type="entry name" value="Methyltransf_11"/>
    <property type="match status" value="1"/>
</dbReference>
<feature type="domain" description="Methyltransferase type 11" evidence="2">
    <location>
        <begin position="74"/>
        <end position="172"/>
    </location>
</feature>
<dbReference type="CDD" id="cd02440">
    <property type="entry name" value="AdoMet_MTases"/>
    <property type="match status" value="1"/>
</dbReference>
<dbReference type="InterPro" id="IPR029063">
    <property type="entry name" value="SAM-dependent_MTases_sf"/>
</dbReference>
<keyword evidence="1 3" id="KW-0808">Transferase</keyword>
<dbReference type="SUPFAM" id="SSF53335">
    <property type="entry name" value="S-adenosyl-L-methionine-dependent methyltransferases"/>
    <property type="match status" value="1"/>
</dbReference>
<comment type="caution">
    <text evidence="3">The sequence shown here is derived from an EMBL/GenBank/DDBJ whole genome shotgun (WGS) entry which is preliminary data.</text>
</comment>
<evidence type="ECO:0000313" key="3">
    <source>
        <dbReference type="EMBL" id="MFD2206075.1"/>
    </source>
</evidence>
<dbReference type="Proteomes" id="UP001597294">
    <property type="component" value="Unassembled WGS sequence"/>
</dbReference>
<name>A0ABW5BMU6_9PROT</name>
<dbReference type="RefSeq" id="WP_380251301.1">
    <property type="nucleotide sequence ID" value="NZ_JBHUII010000004.1"/>
</dbReference>
<evidence type="ECO:0000313" key="4">
    <source>
        <dbReference type="Proteomes" id="UP001597294"/>
    </source>
</evidence>
<evidence type="ECO:0000256" key="1">
    <source>
        <dbReference type="ARBA" id="ARBA00022679"/>
    </source>
</evidence>
<organism evidence="3 4">
    <name type="scientific">Kiloniella antarctica</name>
    <dbReference type="NCBI Taxonomy" id="1550907"/>
    <lineage>
        <taxon>Bacteria</taxon>
        <taxon>Pseudomonadati</taxon>
        <taxon>Pseudomonadota</taxon>
        <taxon>Alphaproteobacteria</taxon>
        <taxon>Rhodospirillales</taxon>
        <taxon>Kiloniellaceae</taxon>
        <taxon>Kiloniella</taxon>
    </lineage>
</organism>
<dbReference type="PANTHER" id="PTHR44068">
    <property type="entry name" value="ZGC:194242"/>
    <property type="match status" value="1"/>
</dbReference>
<dbReference type="InterPro" id="IPR013216">
    <property type="entry name" value="Methyltransf_11"/>
</dbReference>
<dbReference type="PANTHER" id="PTHR44068:SF11">
    <property type="entry name" value="GERANYL DIPHOSPHATE 2-C-METHYLTRANSFERASE"/>
    <property type="match status" value="1"/>
</dbReference>
<gene>
    <name evidence="3" type="ORF">ACFSKO_10645</name>
</gene>
<dbReference type="EC" id="2.1.1.-" evidence="3"/>
<dbReference type="GO" id="GO:0008168">
    <property type="term" value="F:methyltransferase activity"/>
    <property type="evidence" value="ECO:0007669"/>
    <property type="project" value="UniProtKB-KW"/>
</dbReference>